<dbReference type="Gene3D" id="3.40.50.720">
    <property type="entry name" value="NAD(P)-binding Rossmann-like Domain"/>
    <property type="match status" value="1"/>
</dbReference>
<dbReference type="SUPFAM" id="SSF50129">
    <property type="entry name" value="GroES-like"/>
    <property type="match status" value="1"/>
</dbReference>
<dbReference type="Pfam" id="PF00107">
    <property type="entry name" value="ADH_zinc_N"/>
    <property type="match status" value="1"/>
</dbReference>
<dbReference type="PANTHER" id="PTHR48106">
    <property type="entry name" value="QUINONE OXIDOREDUCTASE PIG3-RELATED"/>
    <property type="match status" value="1"/>
</dbReference>
<feature type="domain" description="Enoyl reductase (ER)" evidence="3">
    <location>
        <begin position="11"/>
        <end position="327"/>
    </location>
</feature>
<name>A0ABQ5TRW0_9GAMM</name>
<dbReference type="Proteomes" id="UP001161423">
    <property type="component" value="Unassembled WGS sequence"/>
</dbReference>
<dbReference type="SUPFAM" id="SSF51735">
    <property type="entry name" value="NAD(P)-binding Rossmann-fold domains"/>
    <property type="match status" value="1"/>
</dbReference>
<reference evidence="4" key="2">
    <citation type="submission" date="2023-01" db="EMBL/GenBank/DDBJ databases">
        <title>Draft genome sequence of Methylophaga thalassica strain NBRC 102424.</title>
        <authorList>
            <person name="Sun Q."/>
            <person name="Mori K."/>
        </authorList>
    </citation>
    <scope>NUCLEOTIDE SEQUENCE</scope>
    <source>
        <strain evidence="4">NBRC 102424</strain>
    </source>
</reference>
<protein>
    <submittedName>
        <fullName evidence="4">Alcohol dehydrogenase</fullName>
    </submittedName>
</protein>
<evidence type="ECO:0000313" key="4">
    <source>
        <dbReference type="EMBL" id="GLP98936.1"/>
    </source>
</evidence>
<dbReference type="InterPro" id="IPR011032">
    <property type="entry name" value="GroES-like_sf"/>
</dbReference>
<comment type="caution">
    <text evidence="4">The sequence shown here is derived from an EMBL/GenBank/DDBJ whole genome shotgun (WGS) entry which is preliminary data.</text>
</comment>
<evidence type="ECO:0000256" key="1">
    <source>
        <dbReference type="ARBA" id="ARBA00022857"/>
    </source>
</evidence>
<evidence type="ECO:0000259" key="3">
    <source>
        <dbReference type="SMART" id="SM00829"/>
    </source>
</evidence>
<organism evidence="4 5">
    <name type="scientific">Methylophaga thalassica</name>
    <dbReference type="NCBI Taxonomy" id="40223"/>
    <lineage>
        <taxon>Bacteria</taxon>
        <taxon>Pseudomonadati</taxon>
        <taxon>Pseudomonadota</taxon>
        <taxon>Gammaproteobacteria</taxon>
        <taxon>Thiotrichales</taxon>
        <taxon>Piscirickettsiaceae</taxon>
        <taxon>Methylophaga</taxon>
    </lineage>
</organism>
<dbReference type="Gene3D" id="3.90.180.10">
    <property type="entry name" value="Medium-chain alcohol dehydrogenases, catalytic domain"/>
    <property type="match status" value="1"/>
</dbReference>
<dbReference type="EMBL" id="BSND01000003">
    <property type="protein sequence ID" value="GLP98936.1"/>
    <property type="molecule type" value="Genomic_DNA"/>
</dbReference>
<keyword evidence="5" id="KW-1185">Reference proteome</keyword>
<evidence type="ECO:0000256" key="2">
    <source>
        <dbReference type="ARBA" id="ARBA00023002"/>
    </source>
</evidence>
<dbReference type="RefSeq" id="WP_007145346.1">
    <property type="nucleotide sequence ID" value="NZ_BSND01000003.1"/>
</dbReference>
<dbReference type="InterPro" id="IPR013149">
    <property type="entry name" value="ADH-like_C"/>
</dbReference>
<gene>
    <name evidence="4" type="ORF">GCM10007891_07900</name>
</gene>
<dbReference type="InterPro" id="IPR036291">
    <property type="entry name" value="NAD(P)-bd_dom_sf"/>
</dbReference>
<proteinExistence type="predicted"/>
<keyword evidence="2" id="KW-0560">Oxidoreductase</keyword>
<evidence type="ECO:0000313" key="5">
    <source>
        <dbReference type="Proteomes" id="UP001161423"/>
    </source>
</evidence>
<dbReference type="Pfam" id="PF08240">
    <property type="entry name" value="ADH_N"/>
    <property type="match status" value="1"/>
</dbReference>
<keyword evidence="1" id="KW-0521">NADP</keyword>
<reference evidence="4" key="1">
    <citation type="journal article" date="2014" name="Int. J. Syst. Evol. Microbiol.">
        <title>Complete genome of a new Firmicutes species belonging to the dominant human colonic microbiota ('Ruminococcus bicirculans') reveals two chromosomes and a selective capacity to utilize plant glucans.</title>
        <authorList>
            <consortium name="NISC Comparative Sequencing Program"/>
            <person name="Wegmann U."/>
            <person name="Louis P."/>
            <person name="Goesmann A."/>
            <person name="Henrissat B."/>
            <person name="Duncan S.H."/>
            <person name="Flint H.J."/>
        </authorList>
    </citation>
    <scope>NUCLEOTIDE SEQUENCE</scope>
    <source>
        <strain evidence="4">NBRC 102424</strain>
    </source>
</reference>
<dbReference type="PANTHER" id="PTHR48106:SF5">
    <property type="entry name" value="ZINC-CONTAINING ALCOHOL DEHYDROGENASE"/>
    <property type="match status" value="1"/>
</dbReference>
<dbReference type="CDD" id="cd08268">
    <property type="entry name" value="MDR2"/>
    <property type="match status" value="1"/>
</dbReference>
<accession>A0ABQ5TRW0</accession>
<sequence>MTKTVQFSQVGEPSVLSIIDETVPAPSADEVQIQVHAIGLNRAEAMFRRGQYLETPELPARIGYECSGTVTAVGDNVKHIKVGDAVSTIPNFSMNQYGAYAEVTNMPVTAVTHHPENLSWQQATSVWMQYLTAYGALIDIAKMQASDYVLIPAASSSVGIAAIQLCNLIGATPIAMTRTAEKVEQLHQLGAKHVIISEQDDVVDAVMAITEGRGVNIVFDPVAGPMLNTLAEACAPLAMIFQYGALSADPTPYPLFPALQKGLTIRGYTLFEFTSAPERLNKAKEKIFDWLKHSQLSPVIAKTFEFDDIVAAHSYLEANNQLGKIVITL</sequence>
<dbReference type="InterPro" id="IPR013154">
    <property type="entry name" value="ADH-like_N"/>
</dbReference>
<dbReference type="InterPro" id="IPR020843">
    <property type="entry name" value="ER"/>
</dbReference>
<dbReference type="SMART" id="SM00829">
    <property type="entry name" value="PKS_ER"/>
    <property type="match status" value="1"/>
</dbReference>